<organism evidence="6 7">
    <name type="scientific">Luteimicrobium xylanilyticum</name>
    <dbReference type="NCBI Taxonomy" id="1133546"/>
    <lineage>
        <taxon>Bacteria</taxon>
        <taxon>Bacillati</taxon>
        <taxon>Actinomycetota</taxon>
        <taxon>Actinomycetes</taxon>
        <taxon>Micrococcales</taxon>
        <taxon>Luteimicrobium</taxon>
    </lineage>
</organism>
<proteinExistence type="predicted"/>
<dbReference type="InterPro" id="IPR052526">
    <property type="entry name" value="HTH-type_Bedaq_tolerance"/>
</dbReference>
<evidence type="ECO:0000256" key="3">
    <source>
        <dbReference type="ARBA" id="ARBA00023163"/>
    </source>
</evidence>
<feature type="region of interest" description="Disordered" evidence="4">
    <location>
        <begin position="15"/>
        <end position="53"/>
    </location>
</feature>
<dbReference type="SUPFAM" id="SSF46785">
    <property type="entry name" value="Winged helix' DNA-binding domain"/>
    <property type="match status" value="1"/>
</dbReference>
<evidence type="ECO:0000313" key="7">
    <source>
        <dbReference type="Proteomes" id="UP000326702"/>
    </source>
</evidence>
<dbReference type="Gene3D" id="1.10.10.10">
    <property type="entry name" value="Winged helix-like DNA-binding domain superfamily/Winged helix DNA-binding domain"/>
    <property type="match status" value="1"/>
</dbReference>
<dbReference type="GO" id="GO:0003700">
    <property type="term" value="F:DNA-binding transcription factor activity"/>
    <property type="evidence" value="ECO:0007669"/>
    <property type="project" value="InterPro"/>
</dbReference>
<keyword evidence="3" id="KW-0804">Transcription</keyword>
<dbReference type="EMBL" id="CP045529">
    <property type="protein sequence ID" value="QFU99375.1"/>
    <property type="molecule type" value="Genomic_DNA"/>
</dbReference>
<evidence type="ECO:0000256" key="1">
    <source>
        <dbReference type="ARBA" id="ARBA00023015"/>
    </source>
</evidence>
<accession>A0A5P9QFZ5</accession>
<dbReference type="InterPro" id="IPR036388">
    <property type="entry name" value="WH-like_DNA-bd_sf"/>
</dbReference>
<sequence>MVGAIVLHAALRTGSPSKRGRNDLISMGNERRVTSVPEPEPDASTAATATTQTLPESPAAELRVALFRVTRRLKQQRATADITEGQHAVLTTLCKHGAMTPGALADHERVKPPSMTRTVNALVERGFVRKSGNPDDGRQVVVELTDEGHREIVETRRRRDKWLAVQLDELTPAQRETLHQAAEILLEVAAR</sequence>
<keyword evidence="7" id="KW-1185">Reference proteome</keyword>
<dbReference type="AlphaFoldDB" id="A0A5P9QFZ5"/>
<dbReference type="InterPro" id="IPR036390">
    <property type="entry name" value="WH_DNA-bd_sf"/>
</dbReference>
<keyword evidence="6" id="KW-0378">Hydrolase</keyword>
<dbReference type="SMART" id="SM00347">
    <property type="entry name" value="HTH_MARR"/>
    <property type="match status" value="1"/>
</dbReference>
<dbReference type="GO" id="GO:0017040">
    <property type="term" value="F:N-acylsphingosine amidohydrolase activity"/>
    <property type="evidence" value="ECO:0007669"/>
    <property type="project" value="UniProtKB-EC"/>
</dbReference>
<keyword evidence="2" id="KW-0238">DNA-binding</keyword>
<dbReference type="GO" id="GO:0003677">
    <property type="term" value="F:DNA binding"/>
    <property type="evidence" value="ECO:0007669"/>
    <property type="project" value="UniProtKB-KW"/>
</dbReference>
<dbReference type="PROSITE" id="PS01117">
    <property type="entry name" value="HTH_MARR_1"/>
    <property type="match status" value="1"/>
</dbReference>
<dbReference type="PANTHER" id="PTHR39515:SF2">
    <property type="entry name" value="HTH-TYPE TRANSCRIPTIONAL REGULATOR RV0880"/>
    <property type="match status" value="1"/>
</dbReference>
<evidence type="ECO:0000256" key="4">
    <source>
        <dbReference type="SAM" id="MobiDB-lite"/>
    </source>
</evidence>
<gene>
    <name evidence="6" type="ORF">KDY119_02905</name>
</gene>
<protein>
    <submittedName>
        <fullName evidence="6">Ceramidase</fullName>
        <ecNumber evidence="6">3.5.1.23</ecNumber>
    </submittedName>
</protein>
<evidence type="ECO:0000313" key="6">
    <source>
        <dbReference type="EMBL" id="QFU99375.1"/>
    </source>
</evidence>
<dbReference type="PROSITE" id="PS50995">
    <property type="entry name" value="HTH_MARR_2"/>
    <property type="match status" value="1"/>
</dbReference>
<dbReference type="PANTHER" id="PTHR39515">
    <property type="entry name" value="CONSERVED PROTEIN"/>
    <property type="match status" value="1"/>
</dbReference>
<evidence type="ECO:0000256" key="2">
    <source>
        <dbReference type="ARBA" id="ARBA00023125"/>
    </source>
</evidence>
<dbReference type="InterPro" id="IPR000835">
    <property type="entry name" value="HTH_MarR-typ"/>
</dbReference>
<dbReference type="InterPro" id="IPR023187">
    <property type="entry name" value="Tscrpt_reg_MarR-type_CS"/>
</dbReference>
<dbReference type="Proteomes" id="UP000326702">
    <property type="component" value="Chromosome"/>
</dbReference>
<dbReference type="EC" id="3.5.1.23" evidence="6"/>
<feature type="domain" description="HTH marR-type" evidence="5">
    <location>
        <begin position="59"/>
        <end position="187"/>
    </location>
</feature>
<name>A0A5P9QFZ5_9MICO</name>
<dbReference type="Pfam" id="PF01047">
    <property type="entry name" value="MarR"/>
    <property type="match status" value="1"/>
</dbReference>
<reference evidence="6 7" key="1">
    <citation type="submission" date="2019-10" db="EMBL/GenBank/DDBJ databases">
        <title>Genome sequence of Luteimicrobium xylanilyticum HY-24.</title>
        <authorList>
            <person name="Kim D.Y."/>
            <person name="Park H.-Y."/>
        </authorList>
    </citation>
    <scope>NUCLEOTIDE SEQUENCE [LARGE SCALE GENOMIC DNA]</scope>
    <source>
        <strain evidence="6 7">HY-24</strain>
    </source>
</reference>
<dbReference type="KEGG" id="lxl:KDY119_02905"/>
<feature type="compositionally biased region" description="Low complexity" evidence="4">
    <location>
        <begin position="43"/>
        <end position="53"/>
    </location>
</feature>
<keyword evidence="1" id="KW-0805">Transcription regulation</keyword>
<evidence type="ECO:0000259" key="5">
    <source>
        <dbReference type="PROSITE" id="PS50995"/>
    </source>
</evidence>